<protein>
    <submittedName>
        <fullName evidence="3">Unannotated protein</fullName>
    </submittedName>
</protein>
<dbReference type="Pfam" id="PF13635">
    <property type="entry name" value="DUF4143"/>
    <property type="match status" value="1"/>
</dbReference>
<dbReference type="PANTHER" id="PTHR43566:SF2">
    <property type="entry name" value="DUF4143 DOMAIN-CONTAINING PROTEIN"/>
    <property type="match status" value="1"/>
</dbReference>
<proteinExistence type="predicted"/>
<accession>A0A6J6T0E5</accession>
<evidence type="ECO:0000259" key="1">
    <source>
        <dbReference type="Pfam" id="PF13173"/>
    </source>
</evidence>
<name>A0A6J6T0E5_9ZZZZ</name>
<gene>
    <name evidence="3" type="ORF">UFOPK2786_00748</name>
</gene>
<dbReference type="Pfam" id="PF13173">
    <property type="entry name" value="AAA_14"/>
    <property type="match status" value="1"/>
</dbReference>
<evidence type="ECO:0000313" key="3">
    <source>
        <dbReference type="EMBL" id="CAB4740458.1"/>
    </source>
</evidence>
<dbReference type="AlphaFoldDB" id="A0A6J6T0E5"/>
<reference evidence="3" key="1">
    <citation type="submission" date="2020-05" db="EMBL/GenBank/DDBJ databases">
        <authorList>
            <person name="Chiriac C."/>
            <person name="Salcher M."/>
            <person name="Ghai R."/>
            <person name="Kavagutti S V."/>
        </authorList>
    </citation>
    <scope>NUCLEOTIDE SEQUENCE</scope>
</reference>
<evidence type="ECO:0000259" key="2">
    <source>
        <dbReference type="Pfam" id="PF13635"/>
    </source>
</evidence>
<dbReference type="EMBL" id="CAEZYW010000095">
    <property type="protein sequence ID" value="CAB4740458.1"/>
    <property type="molecule type" value="Genomic_DNA"/>
</dbReference>
<feature type="domain" description="DUF4143" evidence="2">
    <location>
        <begin position="207"/>
        <end position="366"/>
    </location>
</feature>
<dbReference type="PANTHER" id="PTHR43566">
    <property type="entry name" value="CONSERVED PROTEIN"/>
    <property type="match status" value="1"/>
</dbReference>
<dbReference type="SUPFAM" id="SSF52540">
    <property type="entry name" value="P-loop containing nucleoside triphosphate hydrolases"/>
    <property type="match status" value="1"/>
</dbReference>
<feature type="domain" description="AAA" evidence="1">
    <location>
        <begin position="24"/>
        <end position="136"/>
    </location>
</feature>
<dbReference type="InterPro" id="IPR025420">
    <property type="entry name" value="DUF4143"/>
</dbReference>
<dbReference type="InterPro" id="IPR027417">
    <property type="entry name" value="P-loop_NTPase"/>
</dbReference>
<sequence length="418" mass="45605">MEPGRAYAPRLVDRTLREYVAAFPAVLITGPRATGKTTTGSRVTVEVVRLDRQAQAAAFEADPDAALRNRAEPLLLDEWQAVPGVLGAVKRAVDADPRPGRFVLTGSVRADLAQPTWPGTGRLVRLPMYGMTDREIGGNVREDGYSLLGALAMADAEEVRLPKHRPDLVDYVDRAIRGGFPAVALPAMSAEMRDAWLDSYVAQLITRDAHELEPGRDSAKLGRYLQALAAHSATEIDHKTLYDAAGIDRRTAVAYDSLLESLFVVEQVQSWDANRLKRLTSTPKRYLVDPSMMAAVLGATAASVLNDGTLLGRTIDTFVTSQLRPEVTLLSRRSGRYHVRTKNGREEIDILIETPDGRLIALEVKATAGPSRADARHLAWLRDSIGDRFVAGAVLHTGPDVFSLGDRILAVPICAFWA</sequence>
<dbReference type="InterPro" id="IPR041682">
    <property type="entry name" value="AAA_14"/>
</dbReference>
<organism evidence="3">
    <name type="scientific">freshwater metagenome</name>
    <dbReference type="NCBI Taxonomy" id="449393"/>
    <lineage>
        <taxon>unclassified sequences</taxon>
        <taxon>metagenomes</taxon>
        <taxon>ecological metagenomes</taxon>
    </lineage>
</organism>